<organism evidence="1 2">
    <name type="scientific">Luteimonas rhizosphaericola</name>
    <dbReference type="NCBI Taxonomy" id="3042024"/>
    <lineage>
        <taxon>Bacteria</taxon>
        <taxon>Pseudomonadati</taxon>
        <taxon>Pseudomonadota</taxon>
        <taxon>Gammaproteobacteria</taxon>
        <taxon>Lysobacterales</taxon>
        <taxon>Lysobacteraceae</taxon>
        <taxon>Luteimonas</taxon>
    </lineage>
</organism>
<evidence type="ECO:0000313" key="1">
    <source>
        <dbReference type="EMBL" id="MDH5829709.1"/>
    </source>
</evidence>
<dbReference type="EMBL" id="JARXRN010000020">
    <property type="protein sequence ID" value="MDH5829709.1"/>
    <property type="molecule type" value="Genomic_DNA"/>
</dbReference>
<keyword evidence="2" id="KW-1185">Reference proteome</keyword>
<dbReference type="SUPFAM" id="SSF50249">
    <property type="entry name" value="Nucleic acid-binding proteins"/>
    <property type="match status" value="1"/>
</dbReference>
<dbReference type="RefSeq" id="WP_280600037.1">
    <property type="nucleotide sequence ID" value="NZ_JARXRN010000020.1"/>
</dbReference>
<dbReference type="Gene3D" id="2.40.50.140">
    <property type="entry name" value="Nucleic acid-binding proteins"/>
    <property type="match status" value="1"/>
</dbReference>
<dbReference type="Proteomes" id="UP001156831">
    <property type="component" value="Unassembled WGS sequence"/>
</dbReference>
<sequence>MKCIVTEATINTREGVARETGKPYRMDNQPATLEFPNGERRNIELQHDPKDAPLPVGEYVPKPTAYYLDSKKNIVVSRRARSWEPVQTAKAVKAA</sequence>
<reference evidence="1 2" key="1">
    <citation type="submission" date="2023-04" db="EMBL/GenBank/DDBJ databases">
        <title>Luteimonas sp. M1R5S18.</title>
        <authorList>
            <person name="Sun J.-Q."/>
        </authorList>
    </citation>
    <scope>NUCLEOTIDE SEQUENCE [LARGE SCALE GENOMIC DNA]</scope>
    <source>
        <strain evidence="1 2">M1R5S18</strain>
    </source>
</reference>
<protein>
    <recommendedName>
        <fullName evidence="3">Single-stranded DNA-binding protein</fullName>
    </recommendedName>
</protein>
<accession>A0ABT6JGF9</accession>
<evidence type="ECO:0000313" key="2">
    <source>
        <dbReference type="Proteomes" id="UP001156831"/>
    </source>
</evidence>
<proteinExistence type="predicted"/>
<evidence type="ECO:0008006" key="3">
    <source>
        <dbReference type="Google" id="ProtNLM"/>
    </source>
</evidence>
<gene>
    <name evidence="1" type="ORF">QFW80_04145</name>
</gene>
<dbReference type="InterPro" id="IPR012340">
    <property type="entry name" value="NA-bd_OB-fold"/>
</dbReference>
<name>A0ABT6JGF9_9GAMM</name>
<comment type="caution">
    <text evidence="1">The sequence shown here is derived from an EMBL/GenBank/DDBJ whole genome shotgun (WGS) entry which is preliminary data.</text>
</comment>